<dbReference type="EMBL" id="KI394463">
    <property type="protein sequence ID" value="ERN02924.1"/>
    <property type="molecule type" value="Genomic_DNA"/>
</dbReference>
<evidence type="ECO:0000313" key="2">
    <source>
        <dbReference type="Proteomes" id="UP000017836"/>
    </source>
</evidence>
<keyword evidence="2" id="KW-1185">Reference proteome</keyword>
<dbReference type="AlphaFoldDB" id="W1P5H1"/>
<dbReference type="Proteomes" id="UP000017836">
    <property type="component" value="Unassembled WGS sequence"/>
</dbReference>
<dbReference type="HOGENOM" id="CLU_3089925_0_0_1"/>
<protein>
    <submittedName>
        <fullName evidence="1">Uncharacterized protein</fullName>
    </submittedName>
</protein>
<proteinExistence type="predicted"/>
<organism evidence="1 2">
    <name type="scientific">Amborella trichopoda</name>
    <dbReference type="NCBI Taxonomy" id="13333"/>
    <lineage>
        <taxon>Eukaryota</taxon>
        <taxon>Viridiplantae</taxon>
        <taxon>Streptophyta</taxon>
        <taxon>Embryophyta</taxon>
        <taxon>Tracheophyta</taxon>
        <taxon>Spermatophyta</taxon>
        <taxon>Magnoliopsida</taxon>
        <taxon>Amborellales</taxon>
        <taxon>Amborellaceae</taxon>
        <taxon>Amborella</taxon>
    </lineage>
</organism>
<gene>
    <name evidence="1" type="ORF">AMTR_s00135p00089220</name>
</gene>
<reference evidence="2" key="1">
    <citation type="journal article" date="2013" name="Science">
        <title>The Amborella genome and the evolution of flowering plants.</title>
        <authorList>
            <consortium name="Amborella Genome Project"/>
        </authorList>
    </citation>
    <scope>NUCLEOTIDE SEQUENCE [LARGE SCALE GENOMIC DNA]</scope>
</reference>
<dbReference type="Gramene" id="ERN02924">
    <property type="protein sequence ID" value="ERN02924"/>
    <property type="gene ID" value="AMTR_s00135p00089220"/>
</dbReference>
<evidence type="ECO:0000313" key="1">
    <source>
        <dbReference type="EMBL" id="ERN02924.1"/>
    </source>
</evidence>
<sequence length="52" mass="5911">MSLSLHSSPFAPIVAPLRRRLFGIRSLGHLDGQEDEKQEVRALWGFESLSFK</sequence>
<name>W1P5H1_AMBTC</name>
<accession>W1P5H1</accession>